<dbReference type="EMBL" id="CP007202">
    <property type="protein sequence ID" value="AJR04851.1"/>
    <property type="molecule type" value="Genomic_DNA"/>
</dbReference>
<keyword evidence="1" id="KW-1133">Transmembrane helix</keyword>
<reference evidence="2 3" key="1">
    <citation type="submission" date="2014-02" db="EMBL/GenBank/DDBJ databases">
        <authorList>
            <person name="Young C.-C."/>
            <person name="Hameed A."/>
            <person name="Huang H.-C."/>
            <person name="Shahina M."/>
        </authorList>
    </citation>
    <scope>NUCLEOTIDE SEQUENCE [LARGE SCALE GENOMIC DNA]</scope>
    <source>
        <strain evidence="2 3">CC-SAMT-1</strain>
    </source>
</reference>
<organism evidence="2 3">
    <name type="scientific">Siansivirga zeaxanthinifaciens CC-SAMT-1</name>
    <dbReference type="NCBI Taxonomy" id="1454006"/>
    <lineage>
        <taxon>Bacteria</taxon>
        <taxon>Pseudomonadati</taxon>
        <taxon>Bacteroidota</taxon>
        <taxon>Flavobacteriia</taxon>
        <taxon>Flavobacteriales</taxon>
        <taxon>Flavobacteriaceae</taxon>
        <taxon>Siansivirga</taxon>
    </lineage>
</organism>
<name>A0A0C5W0L9_9FLAO</name>
<protein>
    <submittedName>
        <fullName evidence="2">Uncharacterized protein</fullName>
    </submittedName>
</protein>
<dbReference type="STRING" id="1454006.AW14_07130"/>
<dbReference type="KEGG" id="sze:AW14_07130"/>
<keyword evidence="1" id="KW-0472">Membrane</keyword>
<keyword evidence="3" id="KW-1185">Reference proteome</keyword>
<keyword evidence="1" id="KW-0812">Transmembrane</keyword>
<feature type="transmembrane region" description="Helical" evidence="1">
    <location>
        <begin position="69"/>
        <end position="88"/>
    </location>
</feature>
<evidence type="ECO:0000313" key="3">
    <source>
        <dbReference type="Proteomes" id="UP000032229"/>
    </source>
</evidence>
<sequence length="93" mass="10800">MKSINILLIFNKLEQNKSNFFKPSIKMKKLTKTQIFTIIACIGYIIWEITVQVWEKSLPPSDPVIRVDLLLIFPILAILIIISLVQFIKSQKK</sequence>
<dbReference type="Proteomes" id="UP000032229">
    <property type="component" value="Chromosome"/>
</dbReference>
<accession>A0A0C5W0L9</accession>
<dbReference type="HOGENOM" id="CLU_2397976_0_0_10"/>
<dbReference type="AlphaFoldDB" id="A0A0C5W0L9"/>
<feature type="transmembrane region" description="Helical" evidence="1">
    <location>
        <begin position="35"/>
        <end position="54"/>
    </location>
</feature>
<gene>
    <name evidence="2" type="ORF">AW14_07130</name>
</gene>
<evidence type="ECO:0000313" key="2">
    <source>
        <dbReference type="EMBL" id="AJR04851.1"/>
    </source>
</evidence>
<evidence type="ECO:0000256" key="1">
    <source>
        <dbReference type="SAM" id="Phobius"/>
    </source>
</evidence>
<proteinExistence type="predicted"/>